<accession>A0A917SW46</accession>
<keyword evidence="4" id="KW-1185">Reference proteome</keyword>
<dbReference type="Proteomes" id="UP000655208">
    <property type="component" value="Unassembled WGS sequence"/>
</dbReference>
<dbReference type="InterPro" id="IPR000600">
    <property type="entry name" value="ROK"/>
</dbReference>
<feature type="domain" description="HTH marR-type" evidence="2">
    <location>
        <begin position="9"/>
        <end position="56"/>
    </location>
</feature>
<protein>
    <recommendedName>
        <fullName evidence="2">HTH marR-type domain-containing protein</fullName>
    </recommendedName>
</protein>
<evidence type="ECO:0000256" key="1">
    <source>
        <dbReference type="ARBA" id="ARBA00006479"/>
    </source>
</evidence>
<dbReference type="PANTHER" id="PTHR18964">
    <property type="entry name" value="ROK (REPRESSOR, ORF, KINASE) FAMILY"/>
    <property type="match status" value="1"/>
</dbReference>
<evidence type="ECO:0000313" key="3">
    <source>
        <dbReference type="EMBL" id="GGL98429.1"/>
    </source>
</evidence>
<dbReference type="Pfam" id="PF00480">
    <property type="entry name" value="ROK"/>
    <property type="match status" value="1"/>
</dbReference>
<dbReference type="InterPro" id="IPR043129">
    <property type="entry name" value="ATPase_NBD"/>
</dbReference>
<dbReference type="InterPro" id="IPR036390">
    <property type="entry name" value="WH_DNA-bd_sf"/>
</dbReference>
<dbReference type="InterPro" id="IPR000835">
    <property type="entry name" value="HTH_MarR-typ"/>
</dbReference>
<dbReference type="SUPFAM" id="SSF53067">
    <property type="entry name" value="Actin-like ATPase domain"/>
    <property type="match status" value="1"/>
</dbReference>
<dbReference type="GO" id="GO:0003700">
    <property type="term" value="F:DNA-binding transcription factor activity"/>
    <property type="evidence" value="ECO:0007669"/>
    <property type="project" value="InterPro"/>
</dbReference>
<dbReference type="Gene3D" id="1.10.10.10">
    <property type="entry name" value="Winged helix-like DNA-binding domain superfamily/Winged helix DNA-binding domain"/>
    <property type="match status" value="1"/>
</dbReference>
<dbReference type="EMBL" id="BMNA01000003">
    <property type="protein sequence ID" value="GGL98429.1"/>
    <property type="molecule type" value="Genomic_DNA"/>
</dbReference>
<evidence type="ECO:0000259" key="2">
    <source>
        <dbReference type="Pfam" id="PF12802"/>
    </source>
</evidence>
<dbReference type="InterPro" id="IPR036388">
    <property type="entry name" value="WH-like_DNA-bd_sf"/>
</dbReference>
<dbReference type="AlphaFoldDB" id="A0A917SW46"/>
<reference evidence="3" key="1">
    <citation type="journal article" date="2014" name="Int. J. Syst. Evol. Microbiol.">
        <title>Complete genome sequence of Corynebacterium casei LMG S-19264T (=DSM 44701T), isolated from a smear-ripened cheese.</title>
        <authorList>
            <consortium name="US DOE Joint Genome Institute (JGI-PGF)"/>
            <person name="Walter F."/>
            <person name="Albersmeier A."/>
            <person name="Kalinowski J."/>
            <person name="Ruckert C."/>
        </authorList>
    </citation>
    <scope>NUCLEOTIDE SEQUENCE</scope>
    <source>
        <strain evidence="3">CGMCC 4.7308</strain>
    </source>
</reference>
<evidence type="ECO:0000313" key="4">
    <source>
        <dbReference type="Proteomes" id="UP000655208"/>
    </source>
</evidence>
<dbReference type="Gene3D" id="3.30.420.40">
    <property type="match status" value="2"/>
</dbReference>
<dbReference type="PANTHER" id="PTHR18964:SF173">
    <property type="entry name" value="GLUCOKINASE"/>
    <property type="match status" value="1"/>
</dbReference>
<name>A0A917SW46_9ACTN</name>
<comment type="caution">
    <text evidence="3">The sequence shown here is derived from an EMBL/GenBank/DDBJ whole genome shotgun (WGS) entry which is preliminary data.</text>
</comment>
<proteinExistence type="inferred from homology"/>
<reference evidence="3" key="2">
    <citation type="submission" date="2020-09" db="EMBL/GenBank/DDBJ databases">
        <authorList>
            <person name="Sun Q."/>
            <person name="Zhou Y."/>
        </authorList>
    </citation>
    <scope>NUCLEOTIDE SEQUENCE</scope>
    <source>
        <strain evidence="3">CGMCC 4.7308</strain>
    </source>
</reference>
<sequence>MAPSSRSVGLSDSARAVLAAITPGRQVTRPELGRELALSKPTVSAAIAELEGAGLVSNTGSVQGSLGRAASVYALGPGAGWTLGLDLGASHFELQAQGLDGSELRSLSSADRSAPALRRRAAAAVRQCTTDFAGHGPLRAVGIAVPRIVPTPTPATLADPWLPDAGLDDLVAEFRLRSDVPVLPENNVNCAALAELQSGAAVGQTNFVYLQVGLRIGMGLVLNGRLIRGDRGAAGEIARLPFPFAPGSTYRPDAFEHYVGSGSLLQRAHETWTDGAPPPTVPALFELAASGHRGAVAVVQAHARDIANAALAVVAVTDPALIVLGGGVGQNEQMAPAVERVLAEYGVEIPIRTSAFGDRASVRGATSIAGDYAMTTLVGGRYPARVDFGTWAGDQLPPEVTPGR</sequence>
<gene>
    <name evidence="3" type="ORF">GCM10011594_17900</name>
</gene>
<dbReference type="Pfam" id="PF12802">
    <property type="entry name" value="MarR_2"/>
    <property type="match status" value="1"/>
</dbReference>
<dbReference type="SUPFAM" id="SSF46785">
    <property type="entry name" value="Winged helix' DNA-binding domain"/>
    <property type="match status" value="1"/>
</dbReference>
<organism evidence="3 4">
    <name type="scientific">Nakamurella endophytica</name>
    <dbReference type="NCBI Taxonomy" id="1748367"/>
    <lineage>
        <taxon>Bacteria</taxon>
        <taxon>Bacillati</taxon>
        <taxon>Actinomycetota</taxon>
        <taxon>Actinomycetes</taxon>
        <taxon>Nakamurellales</taxon>
        <taxon>Nakamurellaceae</taxon>
        <taxon>Nakamurella</taxon>
    </lineage>
</organism>
<comment type="similarity">
    <text evidence="1">Belongs to the ROK (NagC/XylR) family.</text>
</comment>
<dbReference type="RefSeq" id="WP_188941168.1">
    <property type="nucleotide sequence ID" value="NZ_BMNA01000003.1"/>
</dbReference>